<dbReference type="GO" id="GO:0005319">
    <property type="term" value="F:lipid transporter activity"/>
    <property type="evidence" value="ECO:0007669"/>
    <property type="project" value="InterPro"/>
</dbReference>
<protein>
    <recommendedName>
        <fullName evidence="5">Vitellogenin domain-containing protein</fullName>
    </recommendedName>
</protein>
<feature type="domain" description="Vitellogenin" evidence="5">
    <location>
        <begin position="21"/>
        <end position="118"/>
    </location>
</feature>
<dbReference type="InterPro" id="IPR015816">
    <property type="entry name" value="Vitellinogen_b-sht_N"/>
</dbReference>
<dbReference type="InterPro" id="IPR050733">
    <property type="entry name" value="Vitellogenin/Apolipophorin"/>
</dbReference>
<dbReference type="GO" id="GO:0071391">
    <property type="term" value="P:cellular response to estrogen stimulus"/>
    <property type="evidence" value="ECO:0007669"/>
    <property type="project" value="TreeGrafter"/>
</dbReference>
<dbReference type="AlphaFoldDB" id="A0A8C7WTY2"/>
<evidence type="ECO:0000256" key="2">
    <source>
        <dbReference type="ARBA" id="ARBA00022761"/>
    </source>
</evidence>
<dbReference type="Ensembl" id="ENSOSIT00000003560.1">
    <property type="protein sequence ID" value="ENSOSIP00000003314.1"/>
    <property type="gene ID" value="ENSOSIG00000002180.1"/>
</dbReference>
<dbReference type="Gene3D" id="2.30.230.10">
    <property type="entry name" value="Lipovitellin, beta-sheet shell regions, chain A"/>
    <property type="match status" value="1"/>
</dbReference>
<name>A0A8C7WTY2_9TELE</name>
<dbReference type="GeneTree" id="ENSGT00940000175669"/>
<evidence type="ECO:0000256" key="3">
    <source>
        <dbReference type="ARBA" id="ARBA00023180"/>
    </source>
</evidence>
<keyword evidence="7" id="KW-1185">Reference proteome</keyword>
<proteinExistence type="predicted"/>
<evidence type="ECO:0000256" key="1">
    <source>
        <dbReference type="ARBA" id="ARBA00022729"/>
    </source>
</evidence>
<reference evidence="6" key="1">
    <citation type="submission" date="2025-08" db="UniProtKB">
        <authorList>
            <consortium name="Ensembl"/>
        </authorList>
    </citation>
    <scope>IDENTIFICATION</scope>
</reference>
<dbReference type="PANTHER" id="PTHR23345">
    <property type="entry name" value="VITELLOGENIN-RELATED"/>
    <property type="match status" value="1"/>
</dbReference>
<keyword evidence="3" id="KW-0325">Glycoprotein</keyword>
<feature type="signal peptide" evidence="4">
    <location>
        <begin position="1"/>
        <end position="15"/>
    </location>
</feature>
<dbReference type="InterPro" id="IPR001747">
    <property type="entry name" value="Vitellogenin_N"/>
</dbReference>
<evidence type="ECO:0000313" key="7">
    <source>
        <dbReference type="Proteomes" id="UP000694383"/>
    </source>
</evidence>
<keyword evidence="2" id="KW-0758">Storage protein</keyword>
<dbReference type="SUPFAM" id="SSF56968">
    <property type="entry name" value="Lipovitellin-phosvitin complex, beta-sheet shell regions"/>
    <property type="match status" value="1"/>
</dbReference>
<dbReference type="PANTHER" id="PTHR23345:SF9">
    <property type="entry name" value="VITELLOGENIN-RELATED"/>
    <property type="match status" value="1"/>
</dbReference>
<reference evidence="6" key="2">
    <citation type="submission" date="2025-09" db="UniProtKB">
        <authorList>
            <consortium name="Ensembl"/>
        </authorList>
    </citation>
    <scope>IDENTIFICATION</scope>
</reference>
<dbReference type="GO" id="GO:0032355">
    <property type="term" value="P:response to estradiol"/>
    <property type="evidence" value="ECO:0007669"/>
    <property type="project" value="TreeGrafter"/>
</dbReference>
<sequence length="155" mass="17290">MRAVVLALSLALVGATVLPEFSAGKTYVYKYEMSVINGLPEEGLARAKMNASCKFLISAFDKNTYMLKVEDVTMQEFTGIWPKEHAESVGNIPKAFTPEFNIPIKFEYSSGVVGKVFYEFTNDFEWTPLQLVNVTNEQAQVLSQNASNTKKSKKS</sequence>
<evidence type="ECO:0000313" key="6">
    <source>
        <dbReference type="Ensembl" id="ENSOSIP00000003314.1"/>
    </source>
</evidence>
<accession>A0A8C7WTY2</accession>
<dbReference type="Pfam" id="PF01347">
    <property type="entry name" value="Vitellogenin_N"/>
    <property type="match status" value="1"/>
</dbReference>
<feature type="chain" id="PRO_5034328774" description="Vitellogenin domain-containing protein" evidence="4">
    <location>
        <begin position="16"/>
        <end position="155"/>
    </location>
</feature>
<dbReference type="GO" id="GO:0045735">
    <property type="term" value="F:nutrient reservoir activity"/>
    <property type="evidence" value="ECO:0007669"/>
    <property type="project" value="UniProtKB-KW"/>
</dbReference>
<keyword evidence="1 4" id="KW-0732">Signal</keyword>
<evidence type="ECO:0000259" key="5">
    <source>
        <dbReference type="Pfam" id="PF01347"/>
    </source>
</evidence>
<organism evidence="6 7">
    <name type="scientific">Oryzias sinensis</name>
    <name type="common">Chinese medaka</name>
    <dbReference type="NCBI Taxonomy" id="183150"/>
    <lineage>
        <taxon>Eukaryota</taxon>
        <taxon>Metazoa</taxon>
        <taxon>Chordata</taxon>
        <taxon>Craniata</taxon>
        <taxon>Vertebrata</taxon>
        <taxon>Euteleostomi</taxon>
        <taxon>Actinopterygii</taxon>
        <taxon>Neopterygii</taxon>
        <taxon>Teleostei</taxon>
        <taxon>Neoteleostei</taxon>
        <taxon>Acanthomorphata</taxon>
        <taxon>Ovalentaria</taxon>
        <taxon>Atherinomorphae</taxon>
        <taxon>Beloniformes</taxon>
        <taxon>Adrianichthyidae</taxon>
        <taxon>Oryziinae</taxon>
        <taxon>Oryzias</taxon>
    </lineage>
</organism>
<evidence type="ECO:0000256" key="4">
    <source>
        <dbReference type="SAM" id="SignalP"/>
    </source>
</evidence>
<dbReference type="Proteomes" id="UP000694383">
    <property type="component" value="Unplaced"/>
</dbReference>
<dbReference type="InterPro" id="IPR015819">
    <property type="entry name" value="Lipid_transp_b-sht_shell"/>
</dbReference>